<evidence type="ECO:0000256" key="10">
    <source>
        <dbReference type="ARBA" id="ARBA00022989"/>
    </source>
</evidence>
<dbReference type="SUPFAM" id="SSF53850">
    <property type="entry name" value="Periplasmic binding protein-like II"/>
    <property type="match status" value="1"/>
</dbReference>
<evidence type="ECO:0000256" key="19">
    <source>
        <dbReference type="SAM" id="Phobius"/>
    </source>
</evidence>
<evidence type="ECO:0000313" key="22">
    <source>
        <dbReference type="Proteomes" id="UP000886998"/>
    </source>
</evidence>
<keyword evidence="16" id="KW-0325">Glycoprotein</keyword>
<dbReference type="AlphaFoldDB" id="A0A8X6XIW3"/>
<dbReference type="GO" id="GO:0006120">
    <property type="term" value="P:mitochondrial electron transport, NADH to ubiquinone"/>
    <property type="evidence" value="ECO:0007669"/>
    <property type="project" value="InterPro"/>
</dbReference>
<evidence type="ECO:0000259" key="20">
    <source>
        <dbReference type="Pfam" id="PF10613"/>
    </source>
</evidence>
<evidence type="ECO:0000313" key="21">
    <source>
        <dbReference type="EMBL" id="GFY53249.1"/>
    </source>
</evidence>
<evidence type="ECO:0000256" key="18">
    <source>
        <dbReference type="ARBA" id="ARBA00023303"/>
    </source>
</evidence>
<evidence type="ECO:0000256" key="13">
    <source>
        <dbReference type="ARBA" id="ARBA00023136"/>
    </source>
</evidence>
<keyword evidence="8" id="KW-0677">Repeat</keyword>
<reference evidence="21" key="1">
    <citation type="submission" date="2020-08" db="EMBL/GenBank/DDBJ databases">
        <title>Multicomponent nature underlies the extraordinary mechanical properties of spider dragline silk.</title>
        <authorList>
            <person name="Kono N."/>
            <person name="Nakamura H."/>
            <person name="Mori M."/>
            <person name="Yoshida Y."/>
            <person name="Ohtoshi R."/>
            <person name="Malay A.D."/>
            <person name="Moran D.A.P."/>
            <person name="Tomita M."/>
            <person name="Numata K."/>
            <person name="Arakawa K."/>
        </authorList>
    </citation>
    <scope>NUCLEOTIDE SEQUENCE</scope>
</reference>
<dbReference type="PANTHER" id="PTHR13344:SF0">
    <property type="entry name" value="NADH DEHYDROGENASE [UBIQUINONE] 1 ALPHA SUBCOMPLEX SUBUNIT 8"/>
    <property type="match status" value="1"/>
</dbReference>
<comment type="caution">
    <text evidence="21">The sequence shown here is derived from an EMBL/GenBank/DDBJ whole genome shotgun (WGS) entry which is preliminary data.</text>
</comment>
<keyword evidence="22" id="KW-1185">Reference proteome</keyword>
<evidence type="ECO:0000256" key="7">
    <source>
        <dbReference type="ARBA" id="ARBA00022692"/>
    </source>
</evidence>
<dbReference type="Proteomes" id="UP000886998">
    <property type="component" value="Unassembled WGS sequence"/>
</dbReference>
<dbReference type="GO" id="GO:0016020">
    <property type="term" value="C:membrane"/>
    <property type="evidence" value="ECO:0007669"/>
    <property type="project" value="UniProtKB-SubCell"/>
</dbReference>
<evidence type="ECO:0000256" key="3">
    <source>
        <dbReference type="ARBA" id="ARBA00004173"/>
    </source>
</evidence>
<keyword evidence="9" id="KW-0249">Electron transport</keyword>
<keyword evidence="6" id="KW-0679">Respiratory chain</keyword>
<comment type="subcellular location">
    <subcellularLocation>
        <location evidence="2">Membrane</location>
        <topology evidence="2">Multi-pass membrane protein</topology>
    </subcellularLocation>
    <subcellularLocation>
        <location evidence="3">Mitochondrion</location>
    </subcellularLocation>
</comment>
<feature type="transmembrane region" description="Helical" evidence="19">
    <location>
        <begin position="200"/>
        <end position="219"/>
    </location>
</feature>
<dbReference type="GO" id="GO:0005739">
    <property type="term" value="C:mitochondrion"/>
    <property type="evidence" value="ECO:0007669"/>
    <property type="project" value="UniProtKB-SubCell"/>
</dbReference>
<keyword evidence="18" id="KW-0407">Ion channel</keyword>
<comment type="similarity">
    <text evidence="4">Belongs to the complex I NDUFA8 subunit family.</text>
</comment>
<feature type="transmembrane region" description="Helical" evidence="19">
    <location>
        <begin position="122"/>
        <end position="150"/>
    </location>
</feature>
<evidence type="ECO:0000256" key="4">
    <source>
        <dbReference type="ARBA" id="ARBA00010705"/>
    </source>
</evidence>
<dbReference type="PANTHER" id="PTHR13344">
    <property type="entry name" value="NADH-UBIQUINONE OXIDOREDUCTASE"/>
    <property type="match status" value="1"/>
</dbReference>
<evidence type="ECO:0000256" key="11">
    <source>
        <dbReference type="ARBA" id="ARBA00023065"/>
    </source>
</evidence>
<keyword evidence="12" id="KW-0496">Mitochondrion</keyword>
<keyword evidence="17" id="KW-1071">Ligand-gated ion channel</keyword>
<dbReference type="InterPro" id="IPR016680">
    <property type="entry name" value="NDUFA8"/>
</dbReference>
<keyword evidence="14" id="KW-1015">Disulfide bond</keyword>
<sequence length="557" mass="64556">MMGEEEINSLRIVYAELPPFVEILNASDVGNPGGIMAAMLKTIVKWMHLNATWIREPEDKYGTWENNTWTGMCGMLVREEVDVILNPLLPSAEYAEVAYYTNPVIYEAFTFLSGKKKQDAGLFLYFSVLEPTVWTSLGASLGIIALTSALLFHNIYNQKWKIWITNFGQYLWFYVTYMLRQAPNEKWMLRAEKSYLSFPLLILVIFWLVGVSFLVMNVFQSLLVSKLTIIKTKPVVDSMQDLVSKTDVKGLAPIEVEIQEVLKDSGIPLYEEAWKKLESTISPSDEMLSEISYREVMEGKASIVHGQLILKSVLQEYFQTNGRCDFHLSENYFFPFPLLMGLRKTLPKEFQRKFNSGKKFVNIDLFVWFYASVLRFSEDLTMPFSEDFYLPSPEELKVQEINVSTPTLKAGAIHFGKYCDEQCKEFMLCRKEENDPRKCIQEGKDVTACGIEFFQKVKQHCKNEFEQYADCLEWNSPAMHVQYCRKTQAVLDKCMLEKLNIERPYLGYFTEIRTHKTNRPHPGPPLPRKEYVDDRPSLPPDYPIEDAKFGSAWFIYN</sequence>
<keyword evidence="11" id="KW-0406">Ion transport</keyword>
<evidence type="ECO:0000256" key="2">
    <source>
        <dbReference type="ARBA" id="ARBA00004141"/>
    </source>
</evidence>
<keyword evidence="7 19" id="KW-0812">Transmembrane</keyword>
<evidence type="ECO:0000256" key="17">
    <source>
        <dbReference type="ARBA" id="ARBA00023286"/>
    </source>
</evidence>
<keyword evidence="13 19" id="KW-0472">Membrane</keyword>
<evidence type="ECO:0000256" key="9">
    <source>
        <dbReference type="ARBA" id="ARBA00022982"/>
    </source>
</evidence>
<keyword evidence="15" id="KW-0675">Receptor</keyword>
<keyword evidence="10 19" id="KW-1133">Transmembrane helix</keyword>
<comment type="function">
    <text evidence="1">Accessory subunit of the mitochondrial membrane respiratory chain NADH dehydrogenase (Complex I), that is believed not to be involved in catalysis. Complex I functions in the transfer of electrons from NADH to the respiratory chain. The immediate electron acceptor for the enzyme is believed to be ubiquinone.</text>
</comment>
<evidence type="ECO:0000256" key="6">
    <source>
        <dbReference type="ARBA" id="ARBA00022660"/>
    </source>
</evidence>
<accession>A0A8X6XIW3</accession>
<keyword evidence="5" id="KW-0813">Transport</keyword>
<gene>
    <name evidence="21" type="primary">NDUFA8</name>
    <name evidence="21" type="ORF">TNIN_209041</name>
</gene>
<evidence type="ECO:0000256" key="8">
    <source>
        <dbReference type="ARBA" id="ARBA00022737"/>
    </source>
</evidence>
<proteinExistence type="inferred from homology"/>
<organism evidence="21 22">
    <name type="scientific">Trichonephila inaurata madagascariensis</name>
    <dbReference type="NCBI Taxonomy" id="2747483"/>
    <lineage>
        <taxon>Eukaryota</taxon>
        <taxon>Metazoa</taxon>
        <taxon>Ecdysozoa</taxon>
        <taxon>Arthropoda</taxon>
        <taxon>Chelicerata</taxon>
        <taxon>Arachnida</taxon>
        <taxon>Araneae</taxon>
        <taxon>Araneomorphae</taxon>
        <taxon>Entelegynae</taxon>
        <taxon>Araneoidea</taxon>
        <taxon>Nephilidae</taxon>
        <taxon>Trichonephila</taxon>
        <taxon>Trichonephila inaurata</taxon>
    </lineage>
</organism>
<dbReference type="OrthoDB" id="6412483at2759"/>
<dbReference type="PROSITE" id="PS51808">
    <property type="entry name" value="CHCH"/>
    <property type="match status" value="1"/>
</dbReference>
<dbReference type="GO" id="GO:0015276">
    <property type="term" value="F:ligand-gated monoatomic ion channel activity"/>
    <property type="evidence" value="ECO:0007669"/>
    <property type="project" value="InterPro"/>
</dbReference>
<dbReference type="Pfam" id="PF10613">
    <property type="entry name" value="Lig_chan-Glu_bd"/>
    <property type="match status" value="1"/>
</dbReference>
<feature type="domain" description="Ionotropic glutamate receptor L-glutamate and glycine-binding" evidence="20">
    <location>
        <begin position="10"/>
        <end position="115"/>
    </location>
</feature>
<evidence type="ECO:0000256" key="16">
    <source>
        <dbReference type="ARBA" id="ARBA00023180"/>
    </source>
</evidence>
<dbReference type="EMBL" id="BMAV01009167">
    <property type="protein sequence ID" value="GFY53249.1"/>
    <property type="molecule type" value="Genomic_DNA"/>
</dbReference>
<dbReference type="Gene3D" id="3.40.190.10">
    <property type="entry name" value="Periplasmic binding protein-like II"/>
    <property type="match status" value="1"/>
</dbReference>
<protein>
    <submittedName>
        <fullName evidence="21">NADH dehydrogenase 1 alpha subcomplex subunit 8</fullName>
    </submittedName>
</protein>
<name>A0A8X6XIW3_9ARAC</name>
<evidence type="ECO:0000256" key="1">
    <source>
        <dbReference type="ARBA" id="ARBA00003195"/>
    </source>
</evidence>
<evidence type="ECO:0000256" key="5">
    <source>
        <dbReference type="ARBA" id="ARBA00022448"/>
    </source>
</evidence>
<evidence type="ECO:0000256" key="14">
    <source>
        <dbReference type="ARBA" id="ARBA00023157"/>
    </source>
</evidence>
<dbReference type="InterPro" id="IPR019594">
    <property type="entry name" value="Glu/Gly-bd"/>
</dbReference>
<evidence type="ECO:0000256" key="12">
    <source>
        <dbReference type="ARBA" id="ARBA00023128"/>
    </source>
</evidence>
<evidence type="ECO:0000256" key="15">
    <source>
        <dbReference type="ARBA" id="ARBA00023170"/>
    </source>
</evidence>